<reference evidence="2 3" key="1">
    <citation type="journal article" date="2015" name="Genome Biol.">
        <title>Comparative genomics of Steinernema reveals deeply conserved gene regulatory networks.</title>
        <authorList>
            <person name="Dillman A.R."/>
            <person name="Macchietto M."/>
            <person name="Porter C.F."/>
            <person name="Rogers A."/>
            <person name="Williams B."/>
            <person name="Antoshechkin I."/>
            <person name="Lee M.M."/>
            <person name="Goodwin Z."/>
            <person name="Lu X."/>
            <person name="Lewis E.E."/>
            <person name="Goodrich-Blair H."/>
            <person name="Stock S.P."/>
            <person name="Adams B.J."/>
            <person name="Sternberg P.W."/>
            <person name="Mortazavi A."/>
        </authorList>
    </citation>
    <scope>NUCLEOTIDE SEQUENCE [LARGE SCALE GENOMIC DNA]</scope>
    <source>
        <strain evidence="2 3">ALL</strain>
    </source>
</reference>
<gene>
    <name evidence="2" type="ORF">L596_019753</name>
</gene>
<dbReference type="EMBL" id="AZBU02000006">
    <property type="protein sequence ID" value="TKR72279.1"/>
    <property type="molecule type" value="Genomic_DNA"/>
</dbReference>
<keyword evidence="1" id="KW-1133">Transmembrane helix</keyword>
<evidence type="ECO:0000256" key="1">
    <source>
        <dbReference type="SAM" id="Phobius"/>
    </source>
</evidence>
<comment type="caution">
    <text evidence="2">The sequence shown here is derived from an EMBL/GenBank/DDBJ whole genome shotgun (WGS) entry which is preliminary data.</text>
</comment>
<protein>
    <submittedName>
        <fullName evidence="2">Uncharacterized protein</fullName>
    </submittedName>
</protein>
<evidence type="ECO:0000313" key="3">
    <source>
        <dbReference type="Proteomes" id="UP000298663"/>
    </source>
</evidence>
<reference evidence="2 3" key="2">
    <citation type="journal article" date="2019" name="G3 (Bethesda)">
        <title>Hybrid Assembly of the Genome of the Entomopathogenic Nematode Steinernema carpocapsae Identifies the X-Chromosome.</title>
        <authorList>
            <person name="Serra L."/>
            <person name="Macchietto M."/>
            <person name="Macias-Munoz A."/>
            <person name="McGill C.J."/>
            <person name="Rodriguez I.M."/>
            <person name="Rodriguez B."/>
            <person name="Murad R."/>
            <person name="Mortazavi A."/>
        </authorList>
    </citation>
    <scope>NUCLEOTIDE SEQUENCE [LARGE SCALE GENOMIC DNA]</scope>
    <source>
        <strain evidence="2 3">ALL</strain>
    </source>
</reference>
<proteinExistence type="predicted"/>
<evidence type="ECO:0000313" key="2">
    <source>
        <dbReference type="EMBL" id="TKR72279.1"/>
    </source>
</evidence>
<accession>A0A4U5MRH1</accession>
<keyword evidence="1" id="KW-0472">Membrane</keyword>
<sequence>MSVQIIIVGALCQIMIQKYSRLLQSTFNKNINRFTRYVFCFRILLEMVPYTADILLIFLVSCFLTGYVSVLFQGNQSVALYIGDYILVGGSIDMLLCTMVYLKIAKKNAVNSINSNTRHAFTSSKY</sequence>
<dbReference type="Proteomes" id="UP000298663">
    <property type="component" value="Unassembled WGS sequence"/>
</dbReference>
<keyword evidence="1" id="KW-0812">Transmembrane</keyword>
<organism evidence="2 3">
    <name type="scientific">Steinernema carpocapsae</name>
    <name type="common">Entomopathogenic nematode</name>
    <dbReference type="NCBI Taxonomy" id="34508"/>
    <lineage>
        <taxon>Eukaryota</taxon>
        <taxon>Metazoa</taxon>
        <taxon>Ecdysozoa</taxon>
        <taxon>Nematoda</taxon>
        <taxon>Chromadorea</taxon>
        <taxon>Rhabditida</taxon>
        <taxon>Tylenchina</taxon>
        <taxon>Panagrolaimomorpha</taxon>
        <taxon>Strongyloidoidea</taxon>
        <taxon>Steinernematidae</taxon>
        <taxon>Steinernema</taxon>
    </lineage>
</organism>
<keyword evidence="3" id="KW-1185">Reference proteome</keyword>
<dbReference type="AlphaFoldDB" id="A0A4U5MRH1"/>
<name>A0A4U5MRH1_STECR</name>
<feature type="transmembrane region" description="Helical" evidence="1">
    <location>
        <begin position="78"/>
        <end position="102"/>
    </location>
</feature>